<dbReference type="Proteomes" id="UP000807342">
    <property type="component" value="Unassembled WGS sequence"/>
</dbReference>
<comment type="caution">
    <text evidence="2">The sequence shown here is derived from an EMBL/GenBank/DDBJ whole genome shotgun (WGS) entry which is preliminary data.</text>
</comment>
<gene>
    <name evidence="2" type="ORF">P691DRAFT_809203</name>
</gene>
<evidence type="ECO:0000313" key="3">
    <source>
        <dbReference type="Proteomes" id="UP000807342"/>
    </source>
</evidence>
<protein>
    <submittedName>
        <fullName evidence="2">Uncharacterized protein</fullName>
    </submittedName>
</protein>
<sequence length="79" mass="8809">MKNVIMKAIGKKKAEKPSTNGTRTGFEADCETLVNVPVRSALVSRDTETPVDIGFVEDQVWGPAPPSYDRQKSIFSRRR</sequence>
<feature type="region of interest" description="Disordered" evidence="1">
    <location>
        <begin position="1"/>
        <end position="24"/>
    </location>
</feature>
<proteinExistence type="predicted"/>
<reference evidence="2" key="1">
    <citation type="submission" date="2020-11" db="EMBL/GenBank/DDBJ databases">
        <authorList>
            <consortium name="DOE Joint Genome Institute"/>
            <person name="Ahrendt S."/>
            <person name="Riley R."/>
            <person name="Andreopoulos W."/>
            <person name="Labutti K."/>
            <person name="Pangilinan J."/>
            <person name="Ruiz-Duenas F.J."/>
            <person name="Barrasa J.M."/>
            <person name="Sanchez-Garcia M."/>
            <person name="Camarero S."/>
            <person name="Miyauchi S."/>
            <person name="Serrano A."/>
            <person name="Linde D."/>
            <person name="Babiker R."/>
            <person name="Drula E."/>
            <person name="Ayuso-Fernandez I."/>
            <person name="Pacheco R."/>
            <person name="Padilla G."/>
            <person name="Ferreira P."/>
            <person name="Barriuso J."/>
            <person name="Kellner H."/>
            <person name="Castanera R."/>
            <person name="Alfaro M."/>
            <person name="Ramirez L."/>
            <person name="Pisabarro A.G."/>
            <person name="Kuo A."/>
            <person name="Tritt A."/>
            <person name="Lipzen A."/>
            <person name="He G."/>
            <person name="Yan M."/>
            <person name="Ng V."/>
            <person name="Cullen D."/>
            <person name="Martin F."/>
            <person name="Rosso M.-N."/>
            <person name="Henrissat B."/>
            <person name="Hibbett D."/>
            <person name="Martinez A.T."/>
            <person name="Grigoriev I.V."/>
        </authorList>
    </citation>
    <scope>NUCLEOTIDE SEQUENCE</scope>
    <source>
        <strain evidence="2">MF-IS2</strain>
    </source>
</reference>
<organism evidence="2 3">
    <name type="scientific">Macrolepiota fuliginosa MF-IS2</name>
    <dbReference type="NCBI Taxonomy" id="1400762"/>
    <lineage>
        <taxon>Eukaryota</taxon>
        <taxon>Fungi</taxon>
        <taxon>Dikarya</taxon>
        <taxon>Basidiomycota</taxon>
        <taxon>Agaricomycotina</taxon>
        <taxon>Agaricomycetes</taxon>
        <taxon>Agaricomycetidae</taxon>
        <taxon>Agaricales</taxon>
        <taxon>Agaricineae</taxon>
        <taxon>Agaricaceae</taxon>
        <taxon>Macrolepiota</taxon>
    </lineage>
</organism>
<name>A0A9P5X4L1_9AGAR</name>
<evidence type="ECO:0000313" key="2">
    <source>
        <dbReference type="EMBL" id="KAF9443277.1"/>
    </source>
</evidence>
<evidence type="ECO:0000256" key="1">
    <source>
        <dbReference type="SAM" id="MobiDB-lite"/>
    </source>
</evidence>
<accession>A0A9P5X4L1</accession>
<dbReference type="AlphaFoldDB" id="A0A9P5X4L1"/>
<keyword evidence="3" id="KW-1185">Reference proteome</keyword>
<dbReference type="EMBL" id="MU151495">
    <property type="protein sequence ID" value="KAF9443277.1"/>
    <property type="molecule type" value="Genomic_DNA"/>
</dbReference>